<evidence type="ECO:0000256" key="1">
    <source>
        <dbReference type="SAM" id="MobiDB-lite"/>
    </source>
</evidence>
<comment type="caution">
    <text evidence="2">The sequence shown here is derived from an EMBL/GenBank/DDBJ whole genome shotgun (WGS) entry which is preliminary data.</text>
</comment>
<organism evidence="2 3">
    <name type="scientific">Durusdinium trenchii</name>
    <dbReference type="NCBI Taxonomy" id="1381693"/>
    <lineage>
        <taxon>Eukaryota</taxon>
        <taxon>Sar</taxon>
        <taxon>Alveolata</taxon>
        <taxon>Dinophyceae</taxon>
        <taxon>Suessiales</taxon>
        <taxon>Symbiodiniaceae</taxon>
        <taxon>Durusdinium</taxon>
    </lineage>
</organism>
<keyword evidence="3" id="KW-1185">Reference proteome</keyword>
<dbReference type="EMBL" id="CAXAMN010018302">
    <property type="protein sequence ID" value="CAK9052189.1"/>
    <property type="molecule type" value="Genomic_DNA"/>
</dbReference>
<gene>
    <name evidence="2" type="ORF">CCMP2556_LOCUS26364</name>
</gene>
<protein>
    <submittedName>
        <fullName evidence="2">Uncharacterized protein</fullName>
    </submittedName>
</protein>
<proteinExistence type="predicted"/>
<sequence>MLAGGYVAPPLAEKLDAWHFSNSEDGPVPANVAAALAAQAMGFAPAVLRDEGIPLRELGVHAAPRAASPARLLSWTAPPLSPRKGVEMRQANPVADQEKSRSERLVNSVETAEKASFQDTTHALVAEGSRLPRPMVTMPNQLLCCLCSSDWGQNLTKGFLIDLICYSEQSIVVHAVVMYIGFMMF</sequence>
<reference evidence="2 3" key="1">
    <citation type="submission" date="2024-02" db="EMBL/GenBank/DDBJ databases">
        <authorList>
            <person name="Chen Y."/>
            <person name="Shah S."/>
            <person name="Dougan E. K."/>
            <person name="Thang M."/>
            <person name="Chan C."/>
        </authorList>
    </citation>
    <scope>NUCLEOTIDE SEQUENCE [LARGE SCALE GENOMIC DNA]</scope>
</reference>
<feature type="region of interest" description="Disordered" evidence="1">
    <location>
        <begin position="83"/>
        <end position="104"/>
    </location>
</feature>
<evidence type="ECO:0000313" key="2">
    <source>
        <dbReference type="EMBL" id="CAK9052189.1"/>
    </source>
</evidence>
<dbReference type="Proteomes" id="UP001642484">
    <property type="component" value="Unassembled WGS sequence"/>
</dbReference>
<accession>A0ABP0MN93</accession>
<name>A0ABP0MN93_9DINO</name>
<evidence type="ECO:0000313" key="3">
    <source>
        <dbReference type="Proteomes" id="UP001642484"/>
    </source>
</evidence>